<dbReference type="Proteomes" id="UP001139477">
    <property type="component" value="Unassembled WGS sequence"/>
</dbReference>
<evidence type="ECO:0000313" key="3">
    <source>
        <dbReference type="Proteomes" id="UP001139477"/>
    </source>
</evidence>
<dbReference type="EMBL" id="JAMYXC010000256">
    <property type="protein sequence ID" value="MCP1170022.1"/>
    <property type="molecule type" value="Genomic_DNA"/>
</dbReference>
<reference evidence="2" key="1">
    <citation type="submission" date="2022-06" db="EMBL/GenBank/DDBJ databases">
        <title>Limimaricola sediminis sp. nov., isolated from an intertidal sediment.</title>
        <authorList>
            <person name="Shao X."/>
        </authorList>
    </citation>
    <scope>NUCLEOTIDE SEQUENCE</scope>
    <source>
        <strain evidence="2">ASW11-118</strain>
    </source>
</reference>
<keyword evidence="1" id="KW-1133">Transmembrane helix</keyword>
<keyword evidence="1" id="KW-0812">Transmembrane</keyword>
<evidence type="ECO:0000313" key="2">
    <source>
        <dbReference type="EMBL" id="MCP1170022.1"/>
    </source>
</evidence>
<sequence length="55" mass="6241">MLLEKRISAEFRYLGHGVVYSILMRSVLMYLQAVVHVAKAITGLLTRQRIRAPGL</sequence>
<evidence type="ECO:0000256" key="1">
    <source>
        <dbReference type="SAM" id="Phobius"/>
    </source>
</evidence>
<keyword evidence="1" id="KW-0472">Membrane</keyword>
<feature type="transmembrane region" description="Helical" evidence="1">
    <location>
        <begin position="20"/>
        <end position="41"/>
    </location>
</feature>
<proteinExistence type="predicted"/>
<keyword evidence="3" id="KW-1185">Reference proteome</keyword>
<protein>
    <submittedName>
        <fullName evidence="2">Uncharacterized protein</fullName>
    </submittedName>
</protein>
<accession>A0A9X2JPH1</accession>
<organism evidence="2 3">
    <name type="scientific">Limimaricola litoreus</name>
    <dbReference type="NCBI Taxonomy" id="2955316"/>
    <lineage>
        <taxon>Bacteria</taxon>
        <taxon>Pseudomonadati</taxon>
        <taxon>Pseudomonadota</taxon>
        <taxon>Alphaproteobacteria</taxon>
        <taxon>Rhodobacterales</taxon>
        <taxon>Paracoccaceae</taxon>
        <taxon>Limimaricola</taxon>
    </lineage>
</organism>
<name>A0A9X2JPH1_9RHOB</name>
<comment type="caution">
    <text evidence="2">The sequence shown here is derived from an EMBL/GenBank/DDBJ whole genome shotgun (WGS) entry which is preliminary data.</text>
</comment>
<gene>
    <name evidence="2" type="ORF">NHG85_16060</name>
</gene>
<dbReference type="AlphaFoldDB" id="A0A9X2JPH1"/>